<protein>
    <submittedName>
        <fullName evidence="1">Uncharacterized protein</fullName>
    </submittedName>
</protein>
<proteinExistence type="predicted"/>
<dbReference type="OrthoDB" id="6083831at2759"/>
<reference evidence="1 2" key="1">
    <citation type="submission" date="2019-03" db="EMBL/GenBank/DDBJ databases">
        <title>Single cell metagenomics reveals metabolic interactions within the superorganism composed of flagellate Streblomastix strix and complex community of Bacteroidetes bacteria on its surface.</title>
        <authorList>
            <person name="Treitli S.C."/>
            <person name="Kolisko M."/>
            <person name="Husnik F."/>
            <person name="Keeling P."/>
            <person name="Hampl V."/>
        </authorList>
    </citation>
    <scope>NUCLEOTIDE SEQUENCE [LARGE SCALE GENOMIC DNA]</scope>
    <source>
        <strain evidence="1">ST1C</strain>
    </source>
</reference>
<evidence type="ECO:0000313" key="2">
    <source>
        <dbReference type="Proteomes" id="UP000324800"/>
    </source>
</evidence>
<evidence type="ECO:0000313" key="1">
    <source>
        <dbReference type="EMBL" id="KAA6356922.1"/>
    </source>
</evidence>
<gene>
    <name evidence="1" type="ORF">EZS28_047552</name>
</gene>
<organism evidence="1 2">
    <name type="scientific">Streblomastix strix</name>
    <dbReference type="NCBI Taxonomy" id="222440"/>
    <lineage>
        <taxon>Eukaryota</taxon>
        <taxon>Metamonada</taxon>
        <taxon>Preaxostyla</taxon>
        <taxon>Oxymonadida</taxon>
        <taxon>Streblomastigidae</taxon>
        <taxon>Streblomastix</taxon>
    </lineage>
</organism>
<dbReference type="Proteomes" id="UP000324800">
    <property type="component" value="Unassembled WGS sequence"/>
</dbReference>
<dbReference type="EMBL" id="SNRW01032196">
    <property type="protein sequence ID" value="KAA6356922.1"/>
    <property type="molecule type" value="Genomic_DNA"/>
</dbReference>
<name>A0A5J4TGA8_9EUKA</name>
<dbReference type="AlphaFoldDB" id="A0A5J4TGA8"/>
<sequence>MKQDQAQGIIIAPILQGQSWYTKLKNLSIKFLFLGISERIPEIGQRMKDKDQKLPPDNVGAFRMDLSQTQEETCL</sequence>
<accession>A0A5J4TGA8</accession>
<comment type="caution">
    <text evidence="1">The sequence shown here is derived from an EMBL/GenBank/DDBJ whole genome shotgun (WGS) entry which is preliminary data.</text>
</comment>